<dbReference type="InterPro" id="IPR017451">
    <property type="entry name" value="F-box-assoc_interact_dom"/>
</dbReference>
<dbReference type="NCBIfam" id="TIGR01640">
    <property type="entry name" value="F_box_assoc_1"/>
    <property type="match status" value="1"/>
</dbReference>
<dbReference type="Gene3D" id="1.20.1280.50">
    <property type="match status" value="1"/>
</dbReference>
<dbReference type="InterPro" id="IPR036047">
    <property type="entry name" value="F-box-like_dom_sf"/>
</dbReference>
<dbReference type="EMBL" id="MNCJ02000316">
    <property type="protein sequence ID" value="KAF5824086.1"/>
    <property type="molecule type" value="Genomic_DNA"/>
</dbReference>
<dbReference type="EMBL" id="CM007890">
    <property type="protein sequence ID" value="OTG38548.1"/>
    <property type="molecule type" value="Genomic_DNA"/>
</dbReference>
<dbReference type="FunCoup" id="A0A251VSL2">
    <property type="interactions" value="116"/>
</dbReference>
<dbReference type="AlphaFoldDB" id="A0A251VSL2"/>
<name>A0A251VSL2_HELAN</name>
<dbReference type="OMA" id="FANYIAY"/>
<dbReference type="InParanoid" id="A0A251VSL2"/>
<sequence>MANVCDDVLHNILARLPGKTLLRFRCVSKHWNGLISDPYFMKSRSRRMILLKFTQPLVVIDDTEAVQLLHSPLEHEEEGTRVSMVGTLNGIVLLALIYCKSLHYKLVLYNPLTCASKILVVMGPPSIPYPDRQNRPYVFGFGYGATKDDLKILRLENVSYPQPVSSHYCKYDVFDLKTCSWSKRRDLAIKSDFHNVPGTFLNGFLYWLTFSSRFGILALNVKDMVFSNIKLPDEIAHVQATLLGSIGGCLCVTNKAKVGYNNRSFNLWLMKEEGSWMKAHSFTFSLETSYFFPTCILGYGQILLQSSSNQFVIYDTSDESHKTINGLPTLKGIETLSDFDITYMLYCFQDQCSIEYVESLVSPSDLCFN</sequence>
<evidence type="ECO:0000259" key="1">
    <source>
        <dbReference type="PROSITE" id="PS50181"/>
    </source>
</evidence>
<dbReference type="Gramene" id="mRNA:HanXRQr2_Chr01g0045261">
    <property type="protein sequence ID" value="CDS:HanXRQr2_Chr01g0045261.1"/>
    <property type="gene ID" value="HanXRQr2_Chr01g0045261"/>
</dbReference>
<dbReference type="CDD" id="cd22157">
    <property type="entry name" value="F-box_AtFBW1-like"/>
    <property type="match status" value="1"/>
</dbReference>
<dbReference type="SMART" id="SM00256">
    <property type="entry name" value="FBOX"/>
    <property type="match status" value="1"/>
</dbReference>
<protein>
    <submittedName>
        <fullName evidence="2 3">F-box domain-containing protein</fullName>
    </submittedName>
</protein>
<dbReference type="PANTHER" id="PTHR31672:SF13">
    <property type="entry name" value="F-BOX PROTEIN CPR30-LIKE"/>
    <property type="match status" value="1"/>
</dbReference>
<reference evidence="2 4" key="1">
    <citation type="journal article" date="2017" name="Nature">
        <title>The sunflower genome provides insights into oil metabolism, flowering and Asterid evolution.</title>
        <authorList>
            <person name="Badouin H."/>
            <person name="Gouzy J."/>
            <person name="Grassa C.J."/>
            <person name="Murat F."/>
            <person name="Staton S.E."/>
            <person name="Cottret L."/>
            <person name="Lelandais-Briere C."/>
            <person name="Owens G.L."/>
            <person name="Carrere S."/>
            <person name="Mayjonade B."/>
            <person name="Legrand L."/>
            <person name="Gill N."/>
            <person name="Kane N.C."/>
            <person name="Bowers J.E."/>
            <person name="Hubner S."/>
            <person name="Bellec A."/>
            <person name="Berard A."/>
            <person name="Berges H."/>
            <person name="Blanchet N."/>
            <person name="Boniface M.C."/>
            <person name="Brunel D."/>
            <person name="Catrice O."/>
            <person name="Chaidir N."/>
            <person name="Claudel C."/>
            <person name="Donnadieu C."/>
            <person name="Faraut T."/>
            <person name="Fievet G."/>
            <person name="Helmstetter N."/>
            <person name="King M."/>
            <person name="Knapp S.J."/>
            <person name="Lai Z."/>
            <person name="Le Paslier M.C."/>
            <person name="Lippi Y."/>
            <person name="Lorenzon L."/>
            <person name="Mandel J.R."/>
            <person name="Marage G."/>
            <person name="Marchand G."/>
            <person name="Marquand E."/>
            <person name="Bret-Mestries E."/>
            <person name="Morien E."/>
            <person name="Nambeesan S."/>
            <person name="Nguyen T."/>
            <person name="Pegot-Espagnet P."/>
            <person name="Pouilly N."/>
            <person name="Raftis F."/>
            <person name="Sallet E."/>
            <person name="Schiex T."/>
            <person name="Thomas J."/>
            <person name="Vandecasteele C."/>
            <person name="Vares D."/>
            <person name="Vear F."/>
            <person name="Vautrin S."/>
            <person name="Crespi M."/>
            <person name="Mangin B."/>
            <person name="Burke J.M."/>
            <person name="Salse J."/>
            <person name="Munos S."/>
            <person name="Vincourt P."/>
            <person name="Rieseberg L.H."/>
            <person name="Langlade N.B."/>
        </authorList>
    </citation>
    <scope>NUCLEOTIDE SEQUENCE [LARGE SCALE GENOMIC DNA]</scope>
    <source>
        <strain evidence="4">cv. SF193</strain>
        <tissue evidence="2">Leaves</tissue>
    </source>
</reference>
<evidence type="ECO:0000313" key="3">
    <source>
        <dbReference type="EMBL" id="OTG38548.1"/>
    </source>
</evidence>
<keyword evidence="4" id="KW-1185">Reference proteome</keyword>
<dbReference type="InterPro" id="IPR006527">
    <property type="entry name" value="F-box-assoc_dom_typ1"/>
</dbReference>
<dbReference type="Proteomes" id="UP000215914">
    <property type="component" value="Chromosome 1"/>
</dbReference>
<dbReference type="PANTHER" id="PTHR31672">
    <property type="entry name" value="BNACNNG10540D PROTEIN"/>
    <property type="match status" value="1"/>
</dbReference>
<dbReference type="Pfam" id="PF00646">
    <property type="entry name" value="F-box"/>
    <property type="match status" value="1"/>
</dbReference>
<dbReference type="PROSITE" id="PS50181">
    <property type="entry name" value="FBOX"/>
    <property type="match status" value="1"/>
</dbReference>
<reference evidence="3" key="2">
    <citation type="submission" date="2017-02" db="EMBL/GenBank/DDBJ databases">
        <title>Sunflower complete genome.</title>
        <authorList>
            <person name="Langlade N."/>
            <person name="Munos S."/>
        </authorList>
    </citation>
    <scope>NUCLEOTIDE SEQUENCE [LARGE SCALE GENOMIC DNA]</scope>
    <source>
        <tissue evidence="3">Leaves</tissue>
    </source>
</reference>
<proteinExistence type="predicted"/>
<dbReference type="InterPro" id="IPR050796">
    <property type="entry name" value="SCF_F-box_component"/>
</dbReference>
<reference evidence="2" key="3">
    <citation type="submission" date="2020-06" db="EMBL/GenBank/DDBJ databases">
        <title>Helianthus annuus Genome sequencing and assembly Release 2.</title>
        <authorList>
            <person name="Gouzy J."/>
            <person name="Langlade N."/>
            <person name="Munos S."/>
        </authorList>
    </citation>
    <scope>NUCLEOTIDE SEQUENCE</scope>
    <source>
        <tissue evidence="2">Leaves</tissue>
    </source>
</reference>
<gene>
    <name evidence="3" type="ORF">HannXRQ_Chr01g0030881</name>
    <name evidence="2" type="ORF">HanXRQr2_Chr01g0045261</name>
</gene>
<evidence type="ECO:0000313" key="2">
    <source>
        <dbReference type="EMBL" id="KAF5824086.1"/>
    </source>
</evidence>
<feature type="domain" description="F-box" evidence="1">
    <location>
        <begin position="1"/>
        <end position="44"/>
    </location>
</feature>
<dbReference type="InterPro" id="IPR001810">
    <property type="entry name" value="F-box_dom"/>
</dbReference>
<organism evidence="3 4">
    <name type="scientific">Helianthus annuus</name>
    <name type="common">Common sunflower</name>
    <dbReference type="NCBI Taxonomy" id="4232"/>
    <lineage>
        <taxon>Eukaryota</taxon>
        <taxon>Viridiplantae</taxon>
        <taxon>Streptophyta</taxon>
        <taxon>Embryophyta</taxon>
        <taxon>Tracheophyta</taxon>
        <taxon>Spermatophyta</taxon>
        <taxon>Magnoliopsida</taxon>
        <taxon>eudicotyledons</taxon>
        <taxon>Gunneridae</taxon>
        <taxon>Pentapetalae</taxon>
        <taxon>asterids</taxon>
        <taxon>campanulids</taxon>
        <taxon>Asterales</taxon>
        <taxon>Asteraceae</taxon>
        <taxon>Asteroideae</taxon>
        <taxon>Heliantheae alliance</taxon>
        <taxon>Heliantheae</taxon>
        <taxon>Helianthus</taxon>
    </lineage>
</organism>
<accession>A0A251VSL2</accession>
<dbReference type="Pfam" id="PF07734">
    <property type="entry name" value="FBA_1"/>
    <property type="match status" value="1"/>
</dbReference>
<dbReference type="SUPFAM" id="SSF81383">
    <property type="entry name" value="F-box domain"/>
    <property type="match status" value="1"/>
</dbReference>
<evidence type="ECO:0000313" key="4">
    <source>
        <dbReference type="Proteomes" id="UP000215914"/>
    </source>
</evidence>